<dbReference type="Proteomes" id="UP000694888">
    <property type="component" value="Unplaced"/>
</dbReference>
<evidence type="ECO:0000256" key="1">
    <source>
        <dbReference type="SAM" id="MobiDB-lite"/>
    </source>
</evidence>
<sequence length="260" mass="29105">MAAGSTIYGVCRENIASRSMSLPSKPPTPMHTNFLPADTELQDERDYIDRLMFQDYTGDNFNKMIMQNFFKARKPCNMGYGMPRPETREGSVQNRLFSHLSRKPSVVRVPSHSSLCKHVMCESHNGCSGEFCEILGPGCCSSCIETTNRSIAEEIQRRLFPEIEVSRRCLVKPKLTKVMKEGHVKQVRRKRLNDLRQASKGTAITIVTQKNTEVSKTATKSATAKPVNTKLKRGDSMQLPPIGVPQLTFTPSTQGSHRGL</sequence>
<accession>A0ABM1AFN0</accession>
<feature type="compositionally biased region" description="Polar residues" evidence="1">
    <location>
        <begin position="247"/>
        <end position="260"/>
    </location>
</feature>
<reference evidence="3" key="1">
    <citation type="submission" date="2025-08" db="UniProtKB">
        <authorList>
            <consortium name="RefSeq"/>
        </authorList>
    </citation>
    <scope>IDENTIFICATION</scope>
</reference>
<proteinExistence type="predicted"/>
<gene>
    <name evidence="3" type="primary">LOC106014175</name>
</gene>
<name>A0ABM1AFN0_APLCA</name>
<evidence type="ECO:0000313" key="2">
    <source>
        <dbReference type="Proteomes" id="UP000694888"/>
    </source>
</evidence>
<organism evidence="2 3">
    <name type="scientific">Aplysia californica</name>
    <name type="common">California sea hare</name>
    <dbReference type="NCBI Taxonomy" id="6500"/>
    <lineage>
        <taxon>Eukaryota</taxon>
        <taxon>Metazoa</taxon>
        <taxon>Spiralia</taxon>
        <taxon>Lophotrochozoa</taxon>
        <taxon>Mollusca</taxon>
        <taxon>Gastropoda</taxon>
        <taxon>Heterobranchia</taxon>
        <taxon>Euthyneura</taxon>
        <taxon>Tectipleura</taxon>
        <taxon>Aplysiida</taxon>
        <taxon>Aplysioidea</taxon>
        <taxon>Aplysiidae</taxon>
        <taxon>Aplysia</taxon>
    </lineage>
</organism>
<protein>
    <submittedName>
        <fullName evidence="3">Uncharacterized protein LOC106014175</fullName>
    </submittedName>
</protein>
<dbReference type="GeneID" id="106014175"/>
<evidence type="ECO:0000313" key="3">
    <source>
        <dbReference type="RefSeq" id="XP_012946715.1"/>
    </source>
</evidence>
<feature type="region of interest" description="Disordered" evidence="1">
    <location>
        <begin position="217"/>
        <end position="260"/>
    </location>
</feature>
<dbReference type="RefSeq" id="XP_012946715.1">
    <property type="nucleotide sequence ID" value="XM_013091261.2"/>
</dbReference>
<keyword evidence="2" id="KW-1185">Reference proteome</keyword>